<comment type="similarity">
    <text evidence="2 7">Belongs to the HMBS family.</text>
</comment>
<feature type="domain" description="Porphobilinogen deaminase N-terminal" evidence="8">
    <location>
        <begin position="4"/>
        <end position="208"/>
    </location>
</feature>
<dbReference type="FunFam" id="3.40.190.10:FF:000005">
    <property type="entry name" value="Porphobilinogen deaminase"/>
    <property type="match status" value="1"/>
</dbReference>
<evidence type="ECO:0000259" key="9">
    <source>
        <dbReference type="Pfam" id="PF03900"/>
    </source>
</evidence>
<dbReference type="EMBL" id="PGFH01000001">
    <property type="protein sequence ID" value="PJJ80993.1"/>
    <property type="molecule type" value="Genomic_DNA"/>
</dbReference>
<dbReference type="Gene3D" id="3.40.190.10">
    <property type="entry name" value="Periplasmic binding protein-like II"/>
    <property type="match status" value="2"/>
</dbReference>
<dbReference type="GO" id="GO:0004418">
    <property type="term" value="F:hydroxymethylbilane synthase activity"/>
    <property type="evidence" value="ECO:0007669"/>
    <property type="project" value="UniProtKB-UniRule"/>
</dbReference>
<evidence type="ECO:0000256" key="7">
    <source>
        <dbReference type="HAMAP-Rule" id="MF_00260"/>
    </source>
</evidence>
<dbReference type="OrthoDB" id="9810298at2"/>
<gene>
    <name evidence="7" type="primary">hemC</name>
    <name evidence="10" type="ORF">CLV85_0160</name>
</gene>
<dbReference type="SUPFAM" id="SSF53850">
    <property type="entry name" value="Periplasmic binding protein-like II"/>
    <property type="match status" value="1"/>
</dbReference>
<sequence>MTVIRIGTRGSTLAMAQTTTVACQLESKTGVETEIIPISTQGDRSTESLSTIGGQGVFANALREALLAGECDVVVHSLKDLPTANVPGLTIAAVPKRADERDVLCARDELTLDTLPAGARVGTGSPRRQAQLRSRRPDLEVVDIRGNIDSRLDKVTNGELDAVILAAAGLARAGRAAAITEYLGISGWPTAPGQGALAIEVRDGDEKLVKVLDHKPSRTKTEAERYVLALLDAGCSAPLGAHAVIDDGLLFLDARVYALDGSRYLTSSHALYVNDVEDPAREAAQRVADELLSQGAGDLTGARA</sequence>
<dbReference type="PIRSF" id="PIRSF001438">
    <property type="entry name" value="4pyrrol_synth_OHMeBilane_synth"/>
    <property type="match status" value="1"/>
</dbReference>
<proteinExistence type="inferred from homology"/>
<dbReference type="InterPro" id="IPR022417">
    <property type="entry name" value="Porphobilin_deaminase_N"/>
</dbReference>
<dbReference type="PRINTS" id="PR00151">
    <property type="entry name" value="PORPHBDMNASE"/>
</dbReference>
<dbReference type="SUPFAM" id="SSF54782">
    <property type="entry name" value="Porphobilinogen deaminase (hydroxymethylbilane synthase), C-terminal domain"/>
    <property type="match status" value="1"/>
</dbReference>
<feature type="modified residue" description="S-(dipyrrolylmethanemethyl)cysteine" evidence="7">
    <location>
        <position position="235"/>
    </location>
</feature>
<dbReference type="InterPro" id="IPR036803">
    <property type="entry name" value="Porphobilinogen_deaminase_C_sf"/>
</dbReference>
<dbReference type="NCBIfam" id="TIGR00212">
    <property type="entry name" value="hemC"/>
    <property type="match status" value="1"/>
</dbReference>
<dbReference type="PROSITE" id="PS51257">
    <property type="entry name" value="PROKAR_LIPOPROTEIN"/>
    <property type="match status" value="1"/>
</dbReference>
<accession>A0A2M9D650</accession>
<comment type="catalytic activity">
    <reaction evidence="6 7">
        <text>4 porphobilinogen + H2O = hydroxymethylbilane + 4 NH4(+)</text>
        <dbReference type="Rhea" id="RHEA:13185"/>
        <dbReference type="ChEBI" id="CHEBI:15377"/>
        <dbReference type="ChEBI" id="CHEBI:28938"/>
        <dbReference type="ChEBI" id="CHEBI:57845"/>
        <dbReference type="ChEBI" id="CHEBI:58126"/>
        <dbReference type="EC" id="2.5.1.61"/>
    </reaction>
</comment>
<comment type="subunit">
    <text evidence="3 7">Monomer.</text>
</comment>
<dbReference type="Gene3D" id="3.30.160.40">
    <property type="entry name" value="Porphobilinogen deaminase, C-terminal domain"/>
    <property type="match status" value="1"/>
</dbReference>
<dbReference type="InterPro" id="IPR022418">
    <property type="entry name" value="Porphobilinogen_deaminase_C"/>
</dbReference>
<dbReference type="GO" id="GO:0005737">
    <property type="term" value="C:cytoplasm"/>
    <property type="evidence" value="ECO:0007669"/>
    <property type="project" value="UniProtKB-UniRule"/>
</dbReference>
<dbReference type="Pfam" id="PF03900">
    <property type="entry name" value="Porphobil_deamC"/>
    <property type="match status" value="1"/>
</dbReference>
<dbReference type="GO" id="GO:0006782">
    <property type="term" value="P:protoporphyrinogen IX biosynthetic process"/>
    <property type="evidence" value="ECO:0007669"/>
    <property type="project" value="UniProtKB-UniRule"/>
</dbReference>
<evidence type="ECO:0000256" key="4">
    <source>
        <dbReference type="ARBA" id="ARBA00022679"/>
    </source>
</evidence>
<dbReference type="RefSeq" id="WP_100387722.1">
    <property type="nucleotide sequence ID" value="NZ_BMZU01000001.1"/>
</dbReference>
<dbReference type="HAMAP" id="MF_00260">
    <property type="entry name" value="Porphobil_deam"/>
    <property type="match status" value="1"/>
</dbReference>
<evidence type="ECO:0000256" key="3">
    <source>
        <dbReference type="ARBA" id="ARBA00011245"/>
    </source>
</evidence>
<comment type="function">
    <text evidence="1 7">Tetrapolymerization of the monopyrrole PBG into the hydroxymethylbilane pre-uroporphyrinogen in several discrete steps.</text>
</comment>
<evidence type="ECO:0000313" key="10">
    <source>
        <dbReference type="EMBL" id="PJJ80993.1"/>
    </source>
</evidence>
<keyword evidence="5 7" id="KW-0627">Porphyrin biosynthesis</keyword>
<dbReference type="EC" id="2.5.1.61" evidence="7"/>
<reference evidence="10 11" key="1">
    <citation type="submission" date="2017-11" db="EMBL/GenBank/DDBJ databases">
        <title>Genomic Encyclopedia of Archaeal and Bacterial Type Strains, Phase II (KMG-II): From Individual Species to Whole Genera.</title>
        <authorList>
            <person name="Goeker M."/>
        </authorList>
    </citation>
    <scope>NUCLEOTIDE SEQUENCE [LARGE SCALE GENOMIC DNA]</scope>
    <source>
        <strain evidence="10 11">DSM 16400</strain>
    </source>
</reference>
<name>A0A2M9D650_9MICO</name>
<evidence type="ECO:0000256" key="2">
    <source>
        <dbReference type="ARBA" id="ARBA00005638"/>
    </source>
</evidence>
<comment type="miscellaneous">
    <text evidence="7">The porphobilinogen subunits are added to the dipyrromethane group.</text>
</comment>
<dbReference type="PROSITE" id="PS00533">
    <property type="entry name" value="PORPHOBILINOGEN_DEAM"/>
    <property type="match status" value="1"/>
</dbReference>
<dbReference type="PANTHER" id="PTHR11557:SF0">
    <property type="entry name" value="PORPHOBILINOGEN DEAMINASE"/>
    <property type="match status" value="1"/>
</dbReference>
<dbReference type="AlphaFoldDB" id="A0A2M9D650"/>
<feature type="domain" description="Porphobilinogen deaminase C-terminal" evidence="9">
    <location>
        <begin position="222"/>
        <end position="292"/>
    </location>
</feature>
<protein>
    <recommendedName>
        <fullName evidence="7">Porphobilinogen deaminase</fullName>
        <shortName evidence="7">PBG</shortName>
        <ecNumber evidence="7">2.5.1.61</ecNumber>
    </recommendedName>
    <alternativeName>
        <fullName evidence="7">Hydroxymethylbilane synthase</fullName>
        <shortName evidence="7">HMBS</shortName>
    </alternativeName>
    <alternativeName>
        <fullName evidence="7">Pre-uroporphyrinogen synthase</fullName>
    </alternativeName>
</protein>
<dbReference type="PANTHER" id="PTHR11557">
    <property type="entry name" value="PORPHOBILINOGEN DEAMINASE"/>
    <property type="match status" value="1"/>
</dbReference>
<dbReference type="Proteomes" id="UP000231742">
    <property type="component" value="Unassembled WGS sequence"/>
</dbReference>
<comment type="cofactor">
    <cofactor evidence="7">
        <name>dipyrromethane</name>
        <dbReference type="ChEBI" id="CHEBI:60342"/>
    </cofactor>
    <text evidence="7">Binds 1 dipyrromethane group covalently.</text>
</comment>
<evidence type="ECO:0000256" key="5">
    <source>
        <dbReference type="ARBA" id="ARBA00023244"/>
    </source>
</evidence>
<evidence type="ECO:0000259" key="8">
    <source>
        <dbReference type="Pfam" id="PF01379"/>
    </source>
</evidence>
<keyword evidence="4 7" id="KW-0808">Transferase</keyword>
<keyword evidence="11" id="KW-1185">Reference proteome</keyword>
<evidence type="ECO:0000313" key="11">
    <source>
        <dbReference type="Proteomes" id="UP000231742"/>
    </source>
</evidence>
<dbReference type="Pfam" id="PF01379">
    <property type="entry name" value="Porphobil_deam"/>
    <property type="match status" value="1"/>
</dbReference>
<dbReference type="InterPro" id="IPR022419">
    <property type="entry name" value="Porphobilin_deaminase_cofac_BS"/>
</dbReference>
<comment type="caution">
    <text evidence="10">The sequence shown here is derived from an EMBL/GenBank/DDBJ whole genome shotgun (WGS) entry which is preliminary data.</text>
</comment>
<organism evidence="10 11">
    <name type="scientific">Salinibacterium amurskyense</name>
    <dbReference type="NCBI Taxonomy" id="205941"/>
    <lineage>
        <taxon>Bacteria</taxon>
        <taxon>Bacillati</taxon>
        <taxon>Actinomycetota</taxon>
        <taxon>Actinomycetes</taxon>
        <taxon>Micrococcales</taxon>
        <taxon>Microbacteriaceae</taxon>
        <taxon>Salinibacterium</taxon>
    </lineage>
</organism>
<evidence type="ECO:0000256" key="1">
    <source>
        <dbReference type="ARBA" id="ARBA00002869"/>
    </source>
</evidence>
<evidence type="ECO:0000256" key="6">
    <source>
        <dbReference type="ARBA" id="ARBA00048169"/>
    </source>
</evidence>
<dbReference type="InterPro" id="IPR000860">
    <property type="entry name" value="HemC"/>
</dbReference>